<keyword evidence="1" id="KW-0547">Nucleotide-binding</keyword>
<dbReference type="InterPro" id="IPR001650">
    <property type="entry name" value="Helicase_C-like"/>
</dbReference>
<comment type="caution">
    <text evidence="5">The sequence shown here is derived from an EMBL/GenBank/DDBJ whole genome shotgun (WGS) entry which is preliminary data.</text>
</comment>
<evidence type="ECO:0000313" key="5">
    <source>
        <dbReference type="EMBL" id="KAL1873184.1"/>
    </source>
</evidence>
<gene>
    <name evidence="5" type="ORF">Daus18300_004003</name>
</gene>
<evidence type="ECO:0000256" key="1">
    <source>
        <dbReference type="ARBA" id="ARBA00022741"/>
    </source>
</evidence>
<dbReference type="SMART" id="SM00490">
    <property type="entry name" value="HELICc"/>
    <property type="match status" value="1"/>
</dbReference>
<dbReference type="Proteomes" id="UP001583177">
    <property type="component" value="Unassembled WGS sequence"/>
</dbReference>
<keyword evidence="3" id="KW-0067">ATP-binding</keyword>
<proteinExistence type="predicted"/>
<dbReference type="PROSITE" id="PS51194">
    <property type="entry name" value="HELICASE_CTER"/>
    <property type="match status" value="1"/>
</dbReference>
<dbReference type="SUPFAM" id="SSF52540">
    <property type="entry name" value="P-loop containing nucleoside triphosphate hydrolases"/>
    <property type="match status" value="1"/>
</dbReference>
<organism evidence="5 6">
    <name type="scientific">Diaporthe australafricana</name>
    <dbReference type="NCBI Taxonomy" id="127596"/>
    <lineage>
        <taxon>Eukaryota</taxon>
        <taxon>Fungi</taxon>
        <taxon>Dikarya</taxon>
        <taxon>Ascomycota</taxon>
        <taxon>Pezizomycotina</taxon>
        <taxon>Sordariomycetes</taxon>
        <taxon>Sordariomycetidae</taxon>
        <taxon>Diaporthales</taxon>
        <taxon>Diaporthaceae</taxon>
        <taxon>Diaporthe</taxon>
    </lineage>
</organism>
<accession>A0ABR3XC27</accession>
<dbReference type="InterPro" id="IPR050628">
    <property type="entry name" value="SNF2_RAD54_helicase_TF"/>
</dbReference>
<feature type="domain" description="Helicase C-terminal" evidence="4">
    <location>
        <begin position="570"/>
        <end position="719"/>
    </location>
</feature>
<dbReference type="InterPro" id="IPR038718">
    <property type="entry name" value="SNF2-like_sf"/>
</dbReference>
<dbReference type="PANTHER" id="PTHR45626">
    <property type="entry name" value="TRANSCRIPTION TERMINATION FACTOR 2-RELATED"/>
    <property type="match status" value="1"/>
</dbReference>
<dbReference type="Gene3D" id="3.40.50.10810">
    <property type="entry name" value="Tandem AAA-ATPase domain"/>
    <property type="match status" value="1"/>
</dbReference>
<evidence type="ECO:0000259" key="4">
    <source>
        <dbReference type="PROSITE" id="PS51194"/>
    </source>
</evidence>
<dbReference type="InterPro" id="IPR027417">
    <property type="entry name" value="P-loop_NTPase"/>
</dbReference>
<evidence type="ECO:0000256" key="2">
    <source>
        <dbReference type="ARBA" id="ARBA00022801"/>
    </source>
</evidence>
<evidence type="ECO:0000256" key="3">
    <source>
        <dbReference type="ARBA" id="ARBA00022840"/>
    </source>
</evidence>
<name>A0ABR3XC27_9PEZI</name>
<sequence>MSQQPRNTAVFRRPANLEIIADVLELQSIPKYVVCSNKANYQSGRPIKSPQEVSYTIDFFGDLRELIAGQQPFDKFAQVVRTECGVAACQTIWATSNLDKPAERVDSNKPFFDGFVDFQNSILRDPTNKWILYFFVQFDNDIAPKHTETSPALAGPSRDAPLPIAQPTRANTTYSLKGRVNTLKVAVSNVPGTVKDLISPRRPEEQSTVLTRLAGDIEQEHYLTSLLPKTNSPGGALIHVPSSSMPGWIEILEDCRFTPETYIFVTPHNSTKLRELYTWQVKDLSPAPQRAIFPPGGLYAFSMGLTFIDEAHKVLNLDSLPMELAQVHRHVLPSPASTTVSDLWLVTGTPFGGQMKDLADAIGFLAPDRAKDATALLAAHKTMESAITRTPQAVTNFEALFNKVFGSGLVIRDEVDTTFRGYPITEIQKVRPQYISRRIPNSQLQSVQSIINTKVTVGPRNAYFETLQMLSQNTQLLYLLSTFPSAAKILQDSPNSVYLDLDVRRLIRLERSTTGESLAGNKNLRTLVEQLARSPRSPKLQYILDELDRMAKDVTQRPKVETTAGSIHVETDQTLKKMVIITPTVFTAVMMYLILARFHPQSGPLLYHEDLKQSQRSEVLRRFNSLRKRDGPWRCLIAPASVASEALNLQIANRLILTSPLLNSHQESQALARVNRVGQTLKVHLNILLHEDSPIDRIIIAHRAGMKFRSDPFNVEEGISVAK</sequence>
<evidence type="ECO:0000313" key="6">
    <source>
        <dbReference type="Proteomes" id="UP001583177"/>
    </source>
</evidence>
<dbReference type="PANTHER" id="PTHR45626:SF51">
    <property type="entry name" value="SNF2-RELATED DOMAIN-CONTAINING PROTEIN"/>
    <property type="match status" value="1"/>
</dbReference>
<keyword evidence="6" id="KW-1185">Reference proteome</keyword>
<dbReference type="Pfam" id="PF00271">
    <property type="entry name" value="Helicase_C"/>
    <property type="match status" value="1"/>
</dbReference>
<reference evidence="5 6" key="1">
    <citation type="journal article" date="2024" name="IMA Fungus">
        <title>IMA Genome - F19 : A genome assembly and annotation guide to empower mycologists, including annotated draft genome sequences of Ceratocystis pirilliformis, Diaporthe australafricana, Fusarium ophioides, Paecilomyces lecythidis, and Sporothrix stenoceras.</title>
        <authorList>
            <person name="Aylward J."/>
            <person name="Wilson A.M."/>
            <person name="Visagie C.M."/>
            <person name="Spraker J."/>
            <person name="Barnes I."/>
            <person name="Buitendag C."/>
            <person name="Ceriani C."/>
            <person name="Del Mar Angel L."/>
            <person name="du Plessis D."/>
            <person name="Fuchs T."/>
            <person name="Gasser K."/>
            <person name="Kramer D."/>
            <person name="Li W."/>
            <person name="Munsamy K."/>
            <person name="Piso A."/>
            <person name="Price J.L."/>
            <person name="Sonnekus B."/>
            <person name="Thomas C."/>
            <person name="van der Nest A."/>
            <person name="van Dijk A."/>
            <person name="van Heerden A."/>
            <person name="van Vuuren N."/>
            <person name="Yilmaz N."/>
            <person name="Duong T.A."/>
            <person name="van der Merwe N.A."/>
            <person name="Wingfield M.J."/>
            <person name="Wingfield B.D."/>
        </authorList>
    </citation>
    <scope>NUCLEOTIDE SEQUENCE [LARGE SCALE GENOMIC DNA]</scope>
    <source>
        <strain evidence="5 6">CMW 18300</strain>
    </source>
</reference>
<dbReference type="EMBL" id="JAWRVE010000026">
    <property type="protein sequence ID" value="KAL1873184.1"/>
    <property type="molecule type" value="Genomic_DNA"/>
</dbReference>
<protein>
    <recommendedName>
        <fullName evidence="4">Helicase C-terminal domain-containing protein</fullName>
    </recommendedName>
</protein>
<dbReference type="Gene3D" id="3.40.50.300">
    <property type="entry name" value="P-loop containing nucleotide triphosphate hydrolases"/>
    <property type="match status" value="1"/>
</dbReference>
<keyword evidence="2" id="KW-0378">Hydrolase</keyword>